<feature type="chain" id="PRO_5017970985" evidence="1">
    <location>
        <begin position="17"/>
        <end position="125"/>
    </location>
</feature>
<sequence length="125" mass="13543">MAIPVALFNFVLFSCSQIPRNNVATVQLGATVLEGVSRLRNSLIDGDVLVYNLNYGFTCHQLGNGCIAVQLSQPFLVSSMRSVPNISSSPPTRLVALTFLGLVHSDWFTNVKNADLVCGKWITAT</sequence>
<evidence type="ECO:0000313" key="3">
    <source>
        <dbReference type="Proteomes" id="UP000281553"/>
    </source>
</evidence>
<dbReference type="PANTHER" id="PTHR46306">
    <property type="entry name" value="BTB/POZ DOMAIN-CONTAINING PROTEIN 9"/>
    <property type="match status" value="1"/>
</dbReference>
<dbReference type="GO" id="GO:0008344">
    <property type="term" value="P:adult locomotory behavior"/>
    <property type="evidence" value="ECO:0007669"/>
    <property type="project" value="TreeGrafter"/>
</dbReference>
<accession>A0A3P6QPL0</accession>
<name>A0A3P6QPL0_DIBLA</name>
<dbReference type="AlphaFoldDB" id="A0A3P6QPL0"/>
<evidence type="ECO:0000313" key="2">
    <source>
        <dbReference type="EMBL" id="VDK52856.1"/>
    </source>
</evidence>
<keyword evidence="1" id="KW-0732">Signal</keyword>
<evidence type="ECO:0000256" key="1">
    <source>
        <dbReference type="SAM" id="SignalP"/>
    </source>
</evidence>
<dbReference type="OrthoDB" id="9997739at2759"/>
<dbReference type="EMBL" id="UYRU01017426">
    <property type="protein sequence ID" value="VDK52856.1"/>
    <property type="molecule type" value="Genomic_DNA"/>
</dbReference>
<dbReference type="Proteomes" id="UP000281553">
    <property type="component" value="Unassembled WGS sequence"/>
</dbReference>
<dbReference type="GO" id="GO:0048512">
    <property type="term" value="P:circadian behavior"/>
    <property type="evidence" value="ECO:0007669"/>
    <property type="project" value="TreeGrafter"/>
</dbReference>
<dbReference type="InterPro" id="IPR052407">
    <property type="entry name" value="BTB_POZ_domain_cont_9"/>
</dbReference>
<reference evidence="2 3" key="1">
    <citation type="submission" date="2018-11" db="EMBL/GenBank/DDBJ databases">
        <authorList>
            <consortium name="Pathogen Informatics"/>
        </authorList>
    </citation>
    <scope>NUCLEOTIDE SEQUENCE [LARGE SCALE GENOMIC DNA]</scope>
</reference>
<gene>
    <name evidence="2" type="ORF">DILT_LOCUS1938</name>
</gene>
<protein>
    <submittedName>
        <fullName evidence="2">Uncharacterized protein</fullName>
    </submittedName>
</protein>
<organism evidence="2 3">
    <name type="scientific">Dibothriocephalus latus</name>
    <name type="common">Fish tapeworm</name>
    <name type="synonym">Diphyllobothrium latum</name>
    <dbReference type="NCBI Taxonomy" id="60516"/>
    <lineage>
        <taxon>Eukaryota</taxon>
        <taxon>Metazoa</taxon>
        <taxon>Spiralia</taxon>
        <taxon>Lophotrochozoa</taxon>
        <taxon>Platyhelminthes</taxon>
        <taxon>Cestoda</taxon>
        <taxon>Eucestoda</taxon>
        <taxon>Diphyllobothriidea</taxon>
        <taxon>Diphyllobothriidae</taxon>
        <taxon>Dibothriocephalus</taxon>
    </lineage>
</organism>
<dbReference type="GO" id="GO:0005737">
    <property type="term" value="C:cytoplasm"/>
    <property type="evidence" value="ECO:0007669"/>
    <property type="project" value="TreeGrafter"/>
</dbReference>
<dbReference type="PANTHER" id="PTHR46306:SF1">
    <property type="entry name" value="BTB_POZ DOMAIN-CONTAINING PROTEIN 9"/>
    <property type="match status" value="1"/>
</dbReference>
<proteinExistence type="predicted"/>
<keyword evidence="3" id="KW-1185">Reference proteome</keyword>
<feature type="signal peptide" evidence="1">
    <location>
        <begin position="1"/>
        <end position="16"/>
    </location>
</feature>
<dbReference type="GO" id="GO:0050804">
    <property type="term" value="P:modulation of chemical synaptic transmission"/>
    <property type="evidence" value="ECO:0007669"/>
    <property type="project" value="TreeGrafter"/>
</dbReference>